<keyword evidence="3 5" id="KW-0238">DNA-binding</keyword>
<reference evidence="8 9" key="1">
    <citation type="submission" date="2021-06" db="EMBL/GenBank/DDBJ databases">
        <title>Bacillus sp. RD4P76, an endophyte from a halophyte.</title>
        <authorList>
            <person name="Sun J.-Q."/>
        </authorList>
    </citation>
    <scope>NUCLEOTIDE SEQUENCE [LARGE SCALE GENOMIC DNA]</scope>
    <source>
        <strain evidence="8 9">CGMCC 1.15917</strain>
    </source>
</reference>
<proteinExistence type="inferred from homology"/>
<dbReference type="Pfam" id="PF04542">
    <property type="entry name" value="Sigma70_r2"/>
    <property type="match status" value="1"/>
</dbReference>
<dbReference type="PANTHER" id="PTHR43133">
    <property type="entry name" value="RNA POLYMERASE ECF-TYPE SIGMA FACTO"/>
    <property type="match status" value="1"/>
</dbReference>
<dbReference type="Proteomes" id="UP000784880">
    <property type="component" value="Unassembled WGS sequence"/>
</dbReference>
<dbReference type="NCBIfam" id="NF007220">
    <property type="entry name" value="PRK09639.1-5"/>
    <property type="match status" value="1"/>
</dbReference>
<dbReference type="EMBL" id="JAHQCS010000094">
    <property type="protein sequence ID" value="MBU9712183.1"/>
    <property type="molecule type" value="Genomic_DNA"/>
</dbReference>
<feature type="domain" description="RNA polymerase sigma factor 70 region 4 type 2" evidence="7">
    <location>
        <begin position="112"/>
        <end position="164"/>
    </location>
</feature>
<dbReference type="InterPro" id="IPR013249">
    <property type="entry name" value="RNA_pol_sigma70_r4_t2"/>
</dbReference>
<dbReference type="NCBIfam" id="TIGR02937">
    <property type="entry name" value="sigma70-ECF"/>
    <property type="match status" value="1"/>
</dbReference>
<organism evidence="8 9">
    <name type="scientific">Evansella tamaricis</name>
    <dbReference type="NCBI Taxonomy" id="2069301"/>
    <lineage>
        <taxon>Bacteria</taxon>
        <taxon>Bacillati</taxon>
        <taxon>Bacillota</taxon>
        <taxon>Bacilli</taxon>
        <taxon>Bacillales</taxon>
        <taxon>Bacillaceae</taxon>
        <taxon>Evansella</taxon>
    </lineage>
</organism>
<keyword evidence="4 5" id="KW-0804">Transcription</keyword>
<evidence type="ECO:0000313" key="8">
    <source>
        <dbReference type="EMBL" id="MBU9712183.1"/>
    </source>
</evidence>
<protein>
    <recommendedName>
        <fullName evidence="5">RNA polymerase sigma factor</fullName>
    </recommendedName>
</protein>
<dbReference type="CDD" id="cd06171">
    <property type="entry name" value="Sigma70_r4"/>
    <property type="match status" value="1"/>
</dbReference>
<evidence type="ECO:0000256" key="3">
    <source>
        <dbReference type="ARBA" id="ARBA00023125"/>
    </source>
</evidence>
<keyword evidence="9" id="KW-1185">Reference proteome</keyword>
<evidence type="ECO:0000256" key="5">
    <source>
        <dbReference type="RuleBase" id="RU000716"/>
    </source>
</evidence>
<evidence type="ECO:0000259" key="6">
    <source>
        <dbReference type="Pfam" id="PF04542"/>
    </source>
</evidence>
<evidence type="ECO:0000259" key="7">
    <source>
        <dbReference type="Pfam" id="PF08281"/>
    </source>
</evidence>
<accession>A0ABS6JEU3</accession>
<dbReference type="PROSITE" id="PS01063">
    <property type="entry name" value="SIGMA70_ECF"/>
    <property type="match status" value="1"/>
</dbReference>
<dbReference type="RefSeq" id="WP_217066368.1">
    <property type="nucleotide sequence ID" value="NZ_JAHQCS010000094.1"/>
</dbReference>
<comment type="similarity">
    <text evidence="5">Belongs to the sigma-70 factor family. ECF subfamily.</text>
</comment>
<sequence length="179" mass="21285">MKEEFDRLYETYHQSLFQYLFYMIRNREIAEELVQEVYIKVLTSFQNFEGNCTERTWLYSVAKNVGIDWIRSQSRKKRKFEGIQFEWSERAFELSDNAPLPEEILIHKDEAELIYQMIGKCSKDQQQVIVLRYLQSLSISETAMVLGWTEGKVKSTQHRAIKALKHYMNGSRIKDLKAV</sequence>
<comment type="caution">
    <text evidence="8">The sequence shown here is derived from an EMBL/GenBank/DDBJ whole genome shotgun (WGS) entry which is preliminary data.</text>
</comment>
<dbReference type="InterPro" id="IPR039425">
    <property type="entry name" value="RNA_pol_sigma-70-like"/>
</dbReference>
<keyword evidence="1 5" id="KW-0805">Transcription regulation</keyword>
<dbReference type="PANTHER" id="PTHR43133:SF60">
    <property type="entry name" value="RNA POLYMERASE SIGMA FACTOR SIGV"/>
    <property type="match status" value="1"/>
</dbReference>
<evidence type="ECO:0000256" key="2">
    <source>
        <dbReference type="ARBA" id="ARBA00023082"/>
    </source>
</evidence>
<dbReference type="InterPro" id="IPR007627">
    <property type="entry name" value="RNA_pol_sigma70_r2"/>
</dbReference>
<keyword evidence="2 5" id="KW-0731">Sigma factor</keyword>
<dbReference type="InterPro" id="IPR000838">
    <property type="entry name" value="RNA_pol_sigma70_ECF_CS"/>
</dbReference>
<evidence type="ECO:0000256" key="4">
    <source>
        <dbReference type="ARBA" id="ARBA00023163"/>
    </source>
</evidence>
<gene>
    <name evidence="8" type="primary">sigX</name>
    <name evidence="8" type="ORF">KS419_10560</name>
</gene>
<evidence type="ECO:0000256" key="1">
    <source>
        <dbReference type="ARBA" id="ARBA00023015"/>
    </source>
</evidence>
<evidence type="ECO:0000313" key="9">
    <source>
        <dbReference type="Proteomes" id="UP000784880"/>
    </source>
</evidence>
<dbReference type="Pfam" id="PF08281">
    <property type="entry name" value="Sigma70_r4_2"/>
    <property type="match status" value="1"/>
</dbReference>
<dbReference type="InterPro" id="IPR014284">
    <property type="entry name" value="RNA_pol_sigma-70_dom"/>
</dbReference>
<name>A0ABS6JEU3_9BACI</name>
<feature type="domain" description="RNA polymerase sigma-70 region 2" evidence="6">
    <location>
        <begin position="8"/>
        <end position="75"/>
    </location>
</feature>